<organism evidence="2 3">
    <name type="scientific">Saguinine gammaherpesvirus 1</name>
    <dbReference type="NCBI Taxonomy" id="2169901"/>
    <lineage>
        <taxon>Viruses</taxon>
        <taxon>Duplodnaviria</taxon>
        <taxon>Heunggongvirae</taxon>
        <taxon>Peploviricota</taxon>
        <taxon>Herviviricetes</taxon>
        <taxon>Herpesvirales</taxon>
        <taxon>Orthoherpesviridae</taxon>
        <taxon>Gammaherpesvirinae</taxon>
    </lineage>
</organism>
<keyword evidence="1" id="KW-0472">Membrane</keyword>
<keyword evidence="1" id="KW-0812">Transmembrane</keyword>
<protein>
    <submittedName>
        <fullName evidence="2">Uncharacterized protein</fullName>
    </submittedName>
</protein>
<evidence type="ECO:0000256" key="1">
    <source>
        <dbReference type="SAM" id="Phobius"/>
    </source>
</evidence>
<sequence length="84" mass="9706">MNSTGVAFSLTMQPLQEHPAVMSVIVLSIMILIAIGGLMIYRCGLIMYIIYTYYSSIRKIHRRRYRDEDCESATELLEQTQETQ</sequence>
<proteinExistence type="predicted"/>
<name>A0A9Q8VIS5_9GAMA</name>
<dbReference type="Proteomes" id="UP001142430">
    <property type="component" value="Segment"/>
</dbReference>
<keyword evidence="1" id="KW-1133">Transmembrane helix</keyword>
<evidence type="ECO:0000313" key="2">
    <source>
        <dbReference type="EMBL" id="UNP64494.1"/>
    </source>
</evidence>
<feature type="transmembrane region" description="Helical" evidence="1">
    <location>
        <begin position="20"/>
        <end position="53"/>
    </location>
</feature>
<evidence type="ECO:0000313" key="3">
    <source>
        <dbReference type="Proteomes" id="UP001142430"/>
    </source>
</evidence>
<dbReference type="EMBL" id="OK337614">
    <property type="protein sequence ID" value="UNP64494.1"/>
    <property type="molecule type" value="Genomic_DNA"/>
</dbReference>
<reference evidence="2" key="1">
    <citation type="submission" date="2021-09" db="EMBL/GenBank/DDBJ databases">
        <title>The complete genome of the Saguinine gammaherpesvirus 1 (SgGHV-1).</title>
        <authorList>
            <person name="Marti-Carreras J."/>
            <person name="Maes P."/>
        </authorList>
    </citation>
    <scope>NUCLEOTIDE SEQUENCE</scope>
    <source>
        <strain evidence="2">S338D</strain>
    </source>
</reference>
<accession>A0A9Q8VIS5</accession>